<feature type="compositionally biased region" description="Basic and acidic residues" evidence="1">
    <location>
        <begin position="47"/>
        <end position="61"/>
    </location>
</feature>
<feature type="non-terminal residue" evidence="3">
    <location>
        <position position="1"/>
    </location>
</feature>
<feature type="compositionally biased region" description="Low complexity" evidence="1">
    <location>
        <begin position="506"/>
        <end position="523"/>
    </location>
</feature>
<dbReference type="Proteomes" id="UP000199065">
    <property type="component" value="Unassembled WGS sequence"/>
</dbReference>
<feature type="domain" description="PKD/Chitinase" evidence="2">
    <location>
        <begin position="147"/>
        <end position="222"/>
    </location>
</feature>
<feature type="compositionally biased region" description="Low complexity" evidence="1">
    <location>
        <begin position="469"/>
        <end position="481"/>
    </location>
</feature>
<keyword evidence="4" id="KW-1185">Reference proteome</keyword>
<feature type="compositionally biased region" description="Polar residues" evidence="1">
    <location>
        <begin position="63"/>
        <end position="77"/>
    </location>
</feature>
<dbReference type="GO" id="GO:0005975">
    <property type="term" value="P:carbohydrate metabolic process"/>
    <property type="evidence" value="ECO:0007669"/>
    <property type="project" value="UniProtKB-ARBA"/>
</dbReference>
<feature type="region of interest" description="Disordered" evidence="1">
    <location>
        <begin position="1"/>
        <end position="94"/>
    </location>
</feature>
<dbReference type="SUPFAM" id="SSF49313">
    <property type="entry name" value="Cadherin-like"/>
    <property type="match status" value="1"/>
</dbReference>
<dbReference type="InterPro" id="IPR013783">
    <property type="entry name" value="Ig-like_fold"/>
</dbReference>
<dbReference type="EMBL" id="FOPJ01000009">
    <property type="protein sequence ID" value="SFG65096.1"/>
    <property type="molecule type" value="Genomic_DNA"/>
</dbReference>
<feature type="compositionally biased region" description="Low complexity" evidence="1">
    <location>
        <begin position="444"/>
        <end position="454"/>
    </location>
</feature>
<sequence>TNPDGSQTEHTVPVTVKPNTDSTVTPAPSVDLTEGKEIPADTSIGKVTDKDDQPVAEDKVVVDSTTVPEGTEVTYNPETGELEITGTPTTPGDKEVKVTVTNPDGSQTEHTVPVTVKPNQVDETITVTPGENITLEEGKEIPADSNIGGVTDPEGKPVAADKVTIDPTTVPDGTTVTYNPETGGLEISGTPTTPGDFNVKVTVPGADGTDVVTEIPVTVTPAADNTPIVTPGNANNLVEGTEIPTDSNIGKITDPEGNLYPADKVVVDDTTVPTGTVVTYDPTTGEITISGTPETSGDFNVKVTITDPDGTTHVVEIPVKVAPKGDDTPDTGDNAVVTPNGDLNLTEGEKIPADTSIGTVLDPEGNPLDPTDVSIDSSTLPDGTVVEYDPTTGELIISGTPKAAGEFTVTITVTGADGTTEEFTIPVTVKAKPVIPSPSPTPTPGDGSSDSTLPVPTPKPTPGTGSSGGILPILPVLPIPGAGSSGGHVAPAPQPGTGTGQGTGEGTVTDPNANAGANQGQGQHIPSKGIDPAQQPKRHGPLAVTGADVAKTGIIASILAMLGAFMLAVSKRRRPEEDEA</sequence>
<evidence type="ECO:0000259" key="2">
    <source>
        <dbReference type="SMART" id="SM00089"/>
    </source>
</evidence>
<dbReference type="AlphaFoldDB" id="A0A1I2TRM2"/>
<feature type="domain" description="PKD/Chitinase" evidence="2">
    <location>
        <begin position="360"/>
        <end position="432"/>
    </location>
</feature>
<reference evidence="3 4" key="1">
    <citation type="submission" date="2016-10" db="EMBL/GenBank/DDBJ databases">
        <authorList>
            <person name="de Groot N.N."/>
        </authorList>
    </citation>
    <scope>NUCLEOTIDE SEQUENCE [LARGE SCALE GENOMIC DNA]</scope>
    <source>
        <strain>J11</strain>
        <strain evidence="4">PG 39</strain>
    </source>
</reference>
<evidence type="ECO:0000256" key="1">
    <source>
        <dbReference type="SAM" id="MobiDB-lite"/>
    </source>
</evidence>
<evidence type="ECO:0000313" key="3">
    <source>
        <dbReference type="EMBL" id="SFG65096.1"/>
    </source>
</evidence>
<feature type="region of interest" description="Disordered" evidence="1">
    <location>
        <begin position="430"/>
        <end position="540"/>
    </location>
</feature>
<dbReference type="GO" id="GO:0016020">
    <property type="term" value="C:membrane"/>
    <property type="evidence" value="ECO:0007669"/>
    <property type="project" value="InterPro"/>
</dbReference>
<evidence type="ECO:0000313" key="4">
    <source>
        <dbReference type="Proteomes" id="UP000199065"/>
    </source>
</evidence>
<protein>
    <submittedName>
        <fullName evidence="3">Rib/alpha/Esp surface antigen repeat-containing protein</fullName>
    </submittedName>
</protein>
<proteinExistence type="predicted"/>
<name>A0A1I2TRM2_9CORY</name>
<dbReference type="InterPro" id="IPR015919">
    <property type="entry name" value="Cadherin-like_sf"/>
</dbReference>
<feature type="compositionally biased region" description="Polar residues" evidence="1">
    <location>
        <begin position="1"/>
        <end position="10"/>
    </location>
</feature>
<dbReference type="GO" id="GO:0005509">
    <property type="term" value="F:calcium ion binding"/>
    <property type="evidence" value="ECO:0007669"/>
    <property type="project" value="InterPro"/>
</dbReference>
<dbReference type="RefSeq" id="WP_244887598.1">
    <property type="nucleotide sequence ID" value="NZ_FOPJ01000009.1"/>
</dbReference>
<feature type="compositionally biased region" description="Polar residues" evidence="1">
    <location>
        <begin position="17"/>
        <end position="26"/>
    </location>
</feature>
<organism evidence="3 4">
    <name type="scientific">Corynebacterium spheniscorum</name>
    <dbReference type="NCBI Taxonomy" id="185761"/>
    <lineage>
        <taxon>Bacteria</taxon>
        <taxon>Bacillati</taxon>
        <taxon>Actinomycetota</taxon>
        <taxon>Actinomycetes</taxon>
        <taxon>Mycobacteriales</taxon>
        <taxon>Corynebacteriaceae</taxon>
        <taxon>Corynebacterium</taxon>
    </lineage>
</organism>
<dbReference type="STRING" id="185761.SAMN05660282_01508"/>
<dbReference type="InterPro" id="IPR022409">
    <property type="entry name" value="PKD/Chitinase_dom"/>
</dbReference>
<dbReference type="Pfam" id="PF08428">
    <property type="entry name" value="Rib"/>
    <property type="match status" value="2"/>
</dbReference>
<gene>
    <name evidence="3" type="ORF">SAMN05660282_01508</name>
</gene>
<accession>A0A1I2TRM2</accession>
<feature type="domain" description="PKD/Chitinase" evidence="2">
    <location>
        <begin position="44"/>
        <end position="119"/>
    </location>
</feature>
<dbReference type="SMART" id="SM00089">
    <property type="entry name" value="PKD"/>
    <property type="match status" value="3"/>
</dbReference>
<dbReference type="InterPro" id="IPR059115">
    <property type="entry name" value="Rib"/>
</dbReference>
<dbReference type="Gene3D" id="2.60.40.10">
    <property type="entry name" value="Immunoglobulins"/>
    <property type="match status" value="4"/>
</dbReference>